<gene>
    <name evidence="9" type="ORF">FJ657_15620</name>
</gene>
<keyword evidence="10" id="KW-1185">Reference proteome</keyword>
<dbReference type="Gene3D" id="1.10.1370.10">
    <property type="entry name" value="Neurolysin, domain 3"/>
    <property type="match status" value="1"/>
</dbReference>
<keyword evidence="3 7" id="KW-0479">Metal-binding</keyword>
<dbReference type="GO" id="GO:0006508">
    <property type="term" value="P:proteolysis"/>
    <property type="evidence" value="ECO:0007669"/>
    <property type="project" value="UniProtKB-KW"/>
</dbReference>
<dbReference type="InterPro" id="IPR001567">
    <property type="entry name" value="Pept_M3A_M3B_dom"/>
</dbReference>
<dbReference type="SUPFAM" id="SSF55486">
    <property type="entry name" value="Metalloproteases ('zincins'), catalytic domain"/>
    <property type="match status" value="1"/>
</dbReference>
<name>A0A506XWR6_9MICO</name>
<dbReference type="AlphaFoldDB" id="A0A506XWR6"/>
<organism evidence="9 10">
    <name type="scientific">Schumannella soli</name>
    <dbReference type="NCBI Taxonomy" id="2590779"/>
    <lineage>
        <taxon>Bacteria</taxon>
        <taxon>Bacillati</taxon>
        <taxon>Actinomycetota</taxon>
        <taxon>Actinomycetes</taxon>
        <taxon>Micrococcales</taxon>
        <taxon>Microbacteriaceae</taxon>
        <taxon>Schumannella</taxon>
    </lineage>
</organism>
<dbReference type="InterPro" id="IPR045090">
    <property type="entry name" value="Pept_M3A_M3B"/>
</dbReference>
<dbReference type="PANTHER" id="PTHR11804">
    <property type="entry name" value="PROTEASE M3 THIMET OLIGOPEPTIDASE-RELATED"/>
    <property type="match status" value="1"/>
</dbReference>
<dbReference type="RefSeq" id="WP_141164652.1">
    <property type="nucleotide sequence ID" value="NZ_VHQG01000005.1"/>
</dbReference>
<dbReference type="PANTHER" id="PTHR11804:SF84">
    <property type="entry name" value="SACCHAROLYSIN"/>
    <property type="match status" value="1"/>
</dbReference>
<dbReference type="OrthoDB" id="9773538at2"/>
<comment type="similarity">
    <text evidence="1 7">Belongs to the peptidase M3 family.</text>
</comment>
<dbReference type="EMBL" id="VHQG01000005">
    <property type="protein sequence ID" value="TPW74073.1"/>
    <property type="molecule type" value="Genomic_DNA"/>
</dbReference>
<proteinExistence type="inferred from homology"/>
<evidence type="ECO:0000256" key="2">
    <source>
        <dbReference type="ARBA" id="ARBA00022670"/>
    </source>
</evidence>
<evidence type="ECO:0000256" key="4">
    <source>
        <dbReference type="ARBA" id="ARBA00022801"/>
    </source>
</evidence>
<reference evidence="9 10" key="1">
    <citation type="submission" date="2019-06" db="EMBL/GenBank/DDBJ databases">
        <authorList>
            <person name="Li F."/>
        </authorList>
    </citation>
    <scope>NUCLEOTIDE SEQUENCE [LARGE SCALE GENOMIC DNA]</scope>
    <source>
        <strain evidence="9 10">10F1D-1</strain>
    </source>
</reference>
<accession>A0A506XWR6</accession>
<protein>
    <submittedName>
        <fullName evidence="9">Zn-dependent oligopeptidase</fullName>
    </submittedName>
</protein>
<dbReference type="InterPro" id="IPR024079">
    <property type="entry name" value="MetalloPept_cat_dom_sf"/>
</dbReference>
<dbReference type="GO" id="GO:0004222">
    <property type="term" value="F:metalloendopeptidase activity"/>
    <property type="evidence" value="ECO:0007669"/>
    <property type="project" value="InterPro"/>
</dbReference>
<dbReference type="CDD" id="cd06455">
    <property type="entry name" value="M3A_TOP"/>
    <property type="match status" value="1"/>
</dbReference>
<evidence type="ECO:0000256" key="6">
    <source>
        <dbReference type="ARBA" id="ARBA00023049"/>
    </source>
</evidence>
<keyword evidence="2 7" id="KW-0645">Protease</keyword>
<evidence type="ECO:0000256" key="5">
    <source>
        <dbReference type="ARBA" id="ARBA00022833"/>
    </source>
</evidence>
<dbReference type="GO" id="GO:0006518">
    <property type="term" value="P:peptide metabolic process"/>
    <property type="evidence" value="ECO:0007669"/>
    <property type="project" value="TreeGrafter"/>
</dbReference>
<evidence type="ECO:0000256" key="7">
    <source>
        <dbReference type="RuleBase" id="RU003435"/>
    </source>
</evidence>
<dbReference type="InterPro" id="IPR024077">
    <property type="entry name" value="Neurolysin/TOP_dom2"/>
</dbReference>
<dbReference type="GO" id="GO:0046872">
    <property type="term" value="F:metal ion binding"/>
    <property type="evidence" value="ECO:0007669"/>
    <property type="project" value="UniProtKB-UniRule"/>
</dbReference>
<evidence type="ECO:0000313" key="10">
    <source>
        <dbReference type="Proteomes" id="UP000316252"/>
    </source>
</evidence>
<evidence type="ECO:0000313" key="9">
    <source>
        <dbReference type="EMBL" id="TPW74073.1"/>
    </source>
</evidence>
<dbReference type="Proteomes" id="UP000316252">
    <property type="component" value="Unassembled WGS sequence"/>
</dbReference>
<evidence type="ECO:0000256" key="1">
    <source>
        <dbReference type="ARBA" id="ARBA00006040"/>
    </source>
</evidence>
<sequence length="645" mass="72203">MTFPEPLALPADDWIGWLDAHVDADLAASATALVALRTAPPRDALAVLELWNDSDAALGDADSITSLLSEVHPDAAVRERAESRQQDVAKARTARGQDAAVFAAVRDADATGLAADDSADADSAAARLHDRILRDYRRSGIDRDVATLARLAEIDERTTVLDQTFSRGIRDDVRSIRVAAEQLDGLPGDWIDAHPAGDDGLVEVTTDYPDYVPFRTYARDGDARRALVQQYLTRAWPENDAVLRELLALRDEKARLLGYDGWPDYDAEVKMIGSGPAIGDFIERLAEISGDAARRDFDELLARRRQDEPDATGLDAASNTYYSELLRRERFGVDAQEVRRYFDFTRVRAGLLDVTGRLFGLEYAPVADTTWHEDVASWDVLKDGERIGRIHLDLHPREGKYKHAAQFDLAAGIRDRRLPEGVLVCNFPRGLMDHDQVTTLFHEFGHLLHHVLGGDQRWARFSGVATEWDFVEAPSQMLEEWAWDADILRGFALDADGEPIPADLVRRMREADEFGTALYVRTQLFYSALSYELHRALPADITERLVELQGRYDLFGYVEGTHMHASFGHLGGYSSAYYTYQWSLVIAKDLFSAFDPSDLFAEEPASRYRDRVLAPGGRRDAADLVADFLGRPFDERAYGRWLAGE</sequence>
<keyword evidence="5 7" id="KW-0862">Zinc</keyword>
<keyword evidence="4 7" id="KW-0378">Hydrolase</keyword>
<keyword evidence="6 7" id="KW-0482">Metalloprotease</keyword>
<feature type="domain" description="Peptidase M3A/M3B catalytic" evidence="8">
    <location>
        <begin position="216"/>
        <end position="638"/>
    </location>
</feature>
<comment type="cofactor">
    <cofactor evidence="7">
        <name>Zn(2+)</name>
        <dbReference type="ChEBI" id="CHEBI:29105"/>
    </cofactor>
    <text evidence="7">Binds 1 zinc ion.</text>
</comment>
<dbReference type="Gene3D" id="3.40.390.10">
    <property type="entry name" value="Collagenase (Catalytic Domain)"/>
    <property type="match status" value="1"/>
</dbReference>
<dbReference type="Pfam" id="PF01432">
    <property type="entry name" value="Peptidase_M3"/>
    <property type="match status" value="1"/>
</dbReference>
<evidence type="ECO:0000256" key="3">
    <source>
        <dbReference type="ARBA" id="ARBA00022723"/>
    </source>
</evidence>
<comment type="caution">
    <text evidence="9">The sequence shown here is derived from an EMBL/GenBank/DDBJ whole genome shotgun (WGS) entry which is preliminary data.</text>
</comment>
<evidence type="ECO:0000259" key="8">
    <source>
        <dbReference type="Pfam" id="PF01432"/>
    </source>
</evidence>